<dbReference type="SUPFAM" id="SSF47616">
    <property type="entry name" value="GST C-terminal domain-like"/>
    <property type="match status" value="1"/>
</dbReference>
<dbReference type="SMART" id="SM01183">
    <property type="entry name" value="EF1G"/>
    <property type="match status" value="1"/>
</dbReference>
<dbReference type="InterPro" id="IPR040079">
    <property type="entry name" value="Glutathione_S-Trfase"/>
</dbReference>
<dbReference type="InParanoid" id="G7DX38"/>
<dbReference type="InterPro" id="IPR036433">
    <property type="entry name" value="EF1B_G_C_sf"/>
</dbReference>
<comment type="caution">
    <text evidence="8">The sequence shown here is derived from an EMBL/GenBank/DDBJ whole genome shotgun (WGS) entry which is preliminary data.</text>
</comment>
<dbReference type="InterPro" id="IPR001662">
    <property type="entry name" value="EF1B_G_C"/>
</dbReference>
<evidence type="ECO:0008006" key="10">
    <source>
        <dbReference type="Google" id="ProtNLM"/>
    </source>
</evidence>
<feature type="domain" description="EF-1-gamma C-terminal" evidence="5">
    <location>
        <begin position="261"/>
        <end position="416"/>
    </location>
</feature>
<dbReference type="FunFam" id="3.30.70.1010:FF:000001">
    <property type="entry name" value="Elongation factor 1-gamma 1"/>
    <property type="match status" value="1"/>
</dbReference>
<dbReference type="PROSITE" id="PS50404">
    <property type="entry name" value="GST_NTER"/>
    <property type="match status" value="1"/>
</dbReference>
<keyword evidence="9" id="KW-1185">Reference proteome</keyword>
<evidence type="ECO:0000256" key="3">
    <source>
        <dbReference type="PROSITE-ProRule" id="PRU00519"/>
    </source>
</evidence>
<dbReference type="eggNOG" id="KOG0867">
    <property type="taxonomic scope" value="Eukaryota"/>
</dbReference>
<dbReference type="GO" id="GO:0005737">
    <property type="term" value="C:cytoplasm"/>
    <property type="evidence" value="ECO:0007669"/>
    <property type="project" value="TreeGrafter"/>
</dbReference>
<dbReference type="Gene3D" id="1.20.1050.10">
    <property type="match status" value="1"/>
</dbReference>
<evidence type="ECO:0000256" key="2">
    <source>
        <dbReference type="ARBA" id="ARBA00022917"/>
    </source>
</evidence>
<dbReference type="InterPro" id="IPR010987">
    <property type="entry name" value="Glutathione-S-Trfase_C-like"/>
</dbReference>
<dbReference type="InterPro" id="IPR004046">
    <property type="entry name" value="GST_C"/>
</dbReference>
<dbReference type="HOGENOM" id="CLU_011226_3_0_1"/>
<dbReference type="PROSITE" id="PS50405">
    <property type="entry name" value="GST_CTER"/>
    <property type="match status" value="1"/>
</dbReference>
<dbReference type="GO" id="GO:0003746">
    <property type="term" value="F:translation elongation factor activity"/>
    <property type="evidence" value="ECO:0007669"/>
    <property type="project" value="UniProtKB-UniRule"/>
</dbReference>
<evidence type="ECO:0000313" key="8">
    <source>
        <dbReference type="EMBL" id="GAA95135.1"/>
    </source>
</evidence>
<dbReference type="SFLD" id="SFLDS00019">
    <property type="entry name" value="Glutathione_Transferase_(cytos"/>
    <property type="match status" value="1"/>
</dbReference>
<dbReference type="Proteomes" id="UP000009131">
    <property type="component" value="Unassembled WGS sequence"/>
</dbReference>
<dbReference type="FunCoup" id="G7DX38">
    <property type="interactions" value="544"/>
</dbReference>
<dbReference type="InterPro" id="IPR004045">
    <property type="entry name" value="Glutathione_S-Trfase_N"/>
</dbReference>
<evidence type="ECO:0000256" key="4">
    <source>
        <dbReference type="SAM" id="MobiDB-lite"/>
    </source>
</evidence>
<dbReference type="InterPro" id="IPR036282">
    <property type="entry name" value="Glutathione-S-Trfase_C_sf"/>
</dbReference>
<evidence type="ECO:0000259" key="6">
    <source>
        <dbReference type="PROSITE" id="PS50404"/>
    </source>
</evidence>
<feature type="domain" description="GST C-terminal" evidence="7">
    <location>
        <begin position="88"/>
        <end position="230"/>
    </location>
</feature>
<dbReference type="Pfam" id="PF00647">
    <property type="entry name" value="EF1G"/>
    <property type="match status" value="1"/>
</dbReference>
<gene>
    <name evidence="8" type="primary">Mo01790</name>
    <name evidence="8" type="ORF">E5Q_01790</name>
</gene>
<protein>
    <recommendedName>
        <fullName evidence="10">Elongation factor 1-gamma</fullName>
    </recommendedName>
</protein>
<dbReference type="InterPro" id="IPR036249">
    <property type="entry name" value="Thioredoxin-like_sf"/>
</dbReference>
<keyword evidence="2 3" id="KW-0648">Protein biosynthesis</keyword>
<evidence type="ECO:0000259" key="7">
    <source>
        <dbReference type="PROSITE" id="PS50405"/>
    </source>
</evidence>
<dbReference type="PROSITE" id="PS50040">
    <property type="entry name" value="EF1G_C"/>
    <property type="match status" value="1"/>
</dbReference>
<dbReference type="FunFam" id="1.20.1050.10:FF:000006">
    <property type="entry name" value="Elongation factor 1 gamma"/>
    <property type="match status" value="1"/>
</dbReference>
<keyword evidence="1 3" id="KW-0251">Elongation factor</keyword>
<dbReference type="STRING" id="764103.G7DX38"/>
<dbReference type="PANTHER" id="PTHR43986">
    <property type="entry name" value="ELONGATION FACTOR 1-GAMMA"/>
    <property type="match status" value="1"/>
</dbReference>
<reference evidence="8 9" key="1">
    <citation type="journal article" date="2011" name="J. Gen. Appl. Microbiol.">
        <title>Draft genome sequencing of the enigmatic basidiomycete Mixia osmundae.</title>
        <authorList>
            <person name="Nishida H."/>
            <person name="Nagatsuka Y."/>
            <person name="Sugiyama J."/>
        </authorList>
    </citation>
    <scope>NUCLEOTIDE SEQUENCE [LARGE SCALE GENOMIC DNA]</scope>
    <source>
        <strain evidence="9">CBS 9802 / IAM 14324 / JCM 22182 / KY 12970</strain>
    </source>
</reference>
<feature type="domain" description="GST N-terminal" evidence="6">
    <location>
        <begin position="2"/>
        <end position="82"/>
    </location>
</feature>
<dbReference type="SUPFAM" id="SSF89942">
    <property type="entry name" value="eEF1-gamma domain"/>
    <property type="match status" value="1"/>
</dbReference>
<sequence length="416" mass="46916">MSFGKLYGFAENARTRMCLIAAKYSGVELELIPTNPFKGEYPEEFKAQSPTLRLPGFEKDGNFFFEVTAVASYIAAASGDKANLLGKTLEEKTVVRQWASFLNSELLTMLGNWYRPYLKLVPYNKKVADDSEAGARRCLDIVNKALHKSTFLASERITLADVMLAVIIARASEVILDPKTRAEFPNVYRHLHTLANQDVLKEFYPSLTLLSGPAQLPKEDKPKKEKAPAVAAVKKEKAPKKAAKEEEDEDDGPLAPPEPKAKHPCEALGPAKCFPLDELKRQYSNLETPDALKWFEEHFDPQEYSLWHAVYKYPEELTQVFMSANLIGGFHNRLEGSRKYLFGNASVYGENNKSAIQGVYLIRGAKHEDVFNVAPDWESYDFKPLDIKADKDLIHNAWKWEGEMDGKPIADSKTFK</sequence>
<dbReference type="SFLD" id="SFLDG00358">
    <property type="entry name" value="Main_(cytGST)"/>
    <property type="match status" value="1"/>
</dbReference>
<dbReference type="PANTHER" id="PTHR43986:SF1">
    <property type="entry name" value="ELONGATION FACTOR 1-GAMMA"/>
    <property type="match status" value="1"/>
</dbReference>
<dbReference type="Pfam" id="PF02798">
    <property type="entry name" value="GST_N"/>
    <property type="match status" value="1"/>
</dbReference>
<dbReference type="AlphaFoldDB" id="G7DX38"/>
<dbReference type="SUPFAM" id="SSF52833">
    <property type="entry name" value="Thioredoxin-like"/>
    <property type="match status" value="1"/>
</dbReference>
<dbReference type="CDD" id="cd03181">
    <property type="entry name" value="GST_C_EF1Bgamma_like"/>
    <property type="match status" value="1"/>
</dbReference>
<reference evidence="8 9" key="2">
    <citation type="journal article" date="2012" name="Open Biol.">
        <title>Characteristics of nucleosomes and linker DNA regions on the genome of the basidiomycete Mixia osmundae revealed by mono- and dinucleosome mapping.</title>
        <authorList>
            <person name="Nishida H."/>
            <person name="Kondo S."/>
            <person name="Matsumoto T."/>
            <person name="Suzuki Y."/>
            <person name="Yoshikawa H."/>
            <person name="Taylor T.D."/>
            <person name="Sugiyama J."/>
        </authorList>
    </citation>
    <scope>NUCLEOTIDE SEQUENCE [LARGE SCALE GENOMIC DNA]</scope>
    <source>
        <strain evidence="9">CBS 9802 / IAM 14324 / JCM 22182 / KY 12970</strain>
    </source>
</reference>
<evidence type="ECO:0000259" key="5">
    <source>
        <dbReference type="PROSITE" id="PS50040"/>
    </source>
</evidence>
<dbReference type="OrthoDB" id="249703at2759"/>
<accession>G7DX38</accession>
<name>G7DX38_MIXOS</name>
<evidence type="ECO:0000256" key="1">
    <source>
        <dbReference type="ARBA" id="ARBA00022768"/>
    </source>
</evidence>
<dbReference type="Pfam" id="PF00043">
    <property type="entry name" value="GST_C"/>
    <property type="match status" value="1"/>
</dbReference>
<feature type="compositionally biased region" description="Basic and acidic residues" evidence="4">
    <location>
        <begin position="217"/>
        <end position="227"/>
    </location>
</feature>
<dbReference type="eggNOG" id="KOG1627">
    <property type="taxonomic scope" value="Eukaryota"/>
</dbReference>
<proteinExistence type="predicted"/>
<feature type="region of interest" description="Disordered" evidence="4">
    <location>
        <begin position="214"/>
        <end position="262"/>
    </location>
</feature>
<organism evidence="8 9">
    <name type="scientific">Mixia osmundae (strain CBS 9802 / IAM 14324 / JCM 22182 / KY 12970)</name>
    <dbReference type="NCBI Taxonomy" id="764103"/>
    <lineage>
        <taxon>Eukaryota</taxon>
        <taxon>Fungi</taxon>
        <taxon>Dikarya</taxon>
        <taxon>Basidiomycota</taxon>
        <taxon>Pucciniomycotina</taxon>
        <taxon>Mixiomycetes</taxon>
        <taxon>Mixiales</taxon>
        <taxon>Mixiaceae</taxon>
        <taxon>Mixia</taxon>
    </lineage>
</organism>
<dbReference type="Gene3D" id="3.30.70.1010">
    <property type="entry name" value="Translation elongation factor EF1B, gamma chain, conserved domain"/>
    <property type="match status" value="1"/>
</dbReference>
<dbReference type="GO" id="GO:0005634">
    <property type="term" value="C:nucleus"/>
    <property type="evidence" value="ECO:0007669"/>
    <property type="project" value="TreeGrafter"/>
</dbReference>
<dbReference type="InterPro" id="IPR050802">
    <property type="entry name" value="EF-GSTs"/>
</dbReference>
<dbReference type="Gene3D" id="3.40.30.10">
    <property type="entry name" value="Glutaredoxin"/>
    <property type="match status" value="1"/>
</dbReference>
<dbReference type="EMBL" id="BABT02000054">
    <property type="protein sequence ID" value="GAA95135.1"/>
    <property type="molecule type" value="Genomic_DNA"/>
</dbReference>
<evidence type="ECO:0000313" key="9">
    <source>
        <dbReference type="Proteomes" id="UP000009131"/>
    </source>
</evidence>